<feature type="repeat" description="RCC1" evidence="3">
    <location>
        <begin position="615"/>
        <end position="679"/>
    </location>
</feature>
<dbReference type="PANTHER" id="PTHR45982">
    <property type="entry name" value="REGULATOR OF CHROMOSOME CONDENSATION"/>
    <property type="match status" value="1"/>
</dbReference>
<feature type="compositionally biased region" description="Low complexity" evidence="4">
    <location>
        <begin position="106"/>
        <end position="127"/>
    </location>
</feature>
<evidence type="ECO:0000256" key="2">
    <source>
        <dbReference type="ARBA" id="ARBA00022737"/>
    </source>
</evidence>
<evidence type="ECO:0000256" key="1">
    <source>
        <dbReference type="ARBA" id="ARBA00022658"/>
    </source>
</evidence>
<organism evidence="6 7">
    <name type="scientific">Diaporthe vaccinii</name>
    <dbReference type="NCBI Taxonomy" id="105482"/>
    <lineage>
        <taxon>Eukaryota</taxon>
        <taxon>Fungi</taxon>
        <taxon>Dikarya</taxon>
        <taxon>Ascomycota</taxon>
        <taxon>Pezizomycotina</taxon>
        <taxon>Sordariomycetes</taxon>
        <taxon>Sordariomycetidae</taxon>
        <taxon>Diaporthales</taxon>
        <taxon>Diaporthaceae</taxon>
        <taxon>Diaporthe</taxon>
        <taxon>Diaporthe eres species complex</taxon>
    </lineage>
</organism>
<feature type="repeat" description="RCC1" evidence="3">
    <location>
        <begin position="448"/>
        <end position="500"/>
    </location>
</feature>
<dbReference type="EMBL" id="JBAWTH010000158">
    <property type="protein sequence ID" value="KAL2274367.1"/>
    <property type="molecule type" value="Genomic_DNA"/>
</dbReference>
<keyword evidence="1" id="KW-0344">Guanine-nucleotide releasing factor</keyword>
<feature type="domain" description="RCC1-like" evidence="5">
    <location>
        <begin position="310"/>
        <end position="730"/>
    </location>
</feature>
<evidence type="ECO:0000259" key="5">
    <source>
        <dbReference type="Pfam" id="PF25390"/>
    </source>
</evidence>
<feature type="compositionally biased region" description="Low complexity" evidence="4">
    <location>
        <begin position="144"/>
        <end position="161"/>
    </location>
</feature>
<feature type="repeat" description="RCC1" evidence="3">
    <location>
        <begin position="369"/>
        <end position="447"/>
    </location>
</feature>
<dbReference type="Proteomes" id="UP001600888">
    <property type="component" value="Unassembled WGS sequence"/>
</dbReference>
<evidence type="ECO:0000313" key="6">
    <source>
        <dbReference type="EMBL" id="KAL2274367.1"/>
    </source>
</evidence>
<feature type="compositionally biased region" description="Polar residues" evidence="4">
    <location>
        <begin position="47"/>
        <end position="59"/>
    </location>
</feature>
<dbReference type="SUPFAM" id="SSF50985">
    <property type="entry name" value="RCC1/BLIP-II"/>
    <property type="match status" value="1"/>
</dbReference>
<name>A0ABR4DX55_9PEZI</name>
<accession>A0ABR4DX55</accession>
<dbReference type="PROSITE" id="PS50012">
    <property type="entry name" value="RCC1_3"/>
    <property type="match status" value="7"/>
</dbReference>
<dbReference type="InterPro" id="IPR009091">
    <property type="entry name" value="RCC1/BLIP-II"/>
</dbReference>
<evidence type="ECO:0000313" key="7">
    <source>
        <dbReference type="Proteomes" id="UP001600888"/>
    </source>
</evidence>
<reference evidence="6 7" key="1">
    <citation type="submission" date="2024-03" db="EMBL/GenBank/DDBJ databases">
        <title>A high-quality draft genome sequence of Diaporthe vaccinii, a causative agent of upright dieback and viscid rot disease in cranberry plants.</title>
        <authorList>
            <person name="Sarrasin M."/>
            <person name="Lang B.F."/>
            <person name="Burger G."/>
        </authorList>
    </citation>
    <scope>NUCLEOTIDE SEQUENCE [LARGE SCALE GENOMIC DNA]</scope>
    <source>
        <strain evidence="6 7">IS7</strain>
    </source>
</reference>
<dbReference type="Gene3D" id="2.130.10.30">
    <property type="entry name" value="Regulator of chromosome condensation 1/beta-lactamase-inhibitor protein II"/>
    <property type="match status" value="1"/>
</dbReference>
<dbReference type="PROSITE" id="PS00625">
    <property type="entry name" value="RCC1_1"/>
    <property type="match status" value="1"/>
</dbReference>
<feature type="repeat" description="RCC1" evidence="3">
    <location>
        <begin position="308"/>
        <end position="368"/>
    </location>
</feature>
<dbReference type="InterPro" id="IPR058923">
    <property type="entry name" value="RCC1-like_dom"/>
</dbReference>
<proteinExistence type="predicted"/>
<keyword evidence="2" id="KW-0677">Repeat</keyword>
<dbReference type="InterPro" id="IPR051553">
    <property type="entry name" value="Ran_GTPase-activating"/>
</dbReference>
<evidence type="ECO:0000256" key="3">
    <source>
        <dbReference type="PROSITE-ProRule" id="PRU00235"/>
    </source>
</evidence>
<sequence>MGPPKKGAPKAKEGSTSTDRPDKKSATKAAAPKLTARRTTTKASTADNATPAKQTTKQTPSKKAQKAEATAKAAASSATKAPTAPLDRPTLPGEVPPSQKAKRKATTAAATGTPAPDATTAPLDRPTLPGEVPPSQKAKRKEAVATGTGTAAPKTTNTPAARLKQPVETPQQRANTSRKRRSSSIEEEEVEPVATRAATKKIKTDSSSSKRKATADANKRPLKVAKIEEQDEQEDDPIDSANPRRKRAPKKPANTRARSPTSRATATANATGRKPAASKVEKARKVRKEPAVKLQTGVQINFAPTQPLDIFIFGSGESGELGLGNKKVDGKKPVNVKRPRIHPFLSAETVGVVQIACGGMHSVALTKDNKILTWGVNDQGALGRDTAWDGGLRDADAEDDDDDGDDFEALNPIECTPAEVSTKNIVNGTKFVKVVASDSASFALTEDGRLYGWGTFRSSDGILGFTKDTLVQYEPVLLPDSKKIVDIAVGNNHVLTLNDKGKVETWGAPEMNQLGRRVVQRDMKASALRPGGLSFKRGVKIVKIACGSYHSFAIDDLGRLYAWGLNNYGELGIDENVGEDAAAVLEPTLIESLTDYGIAEVAGGEHHSIACTEDGKLLVWGRIDGKQTGLTADKFNDDNAIYDDHEQPRILTVPTVHEGFPSVVSVACGTDNSFAITQDGKAYSWGFSANYQTGQGEQDDDVEVPTLIDNSAVHDRKILSAGAGGQFSVLTSIHQNA</sequence>
<feature type="compositionally biased region" description="Acidic residues" evidence="4">
    <location>
        <begin position="229"/>
        <end position="238"/>
    </location>
</feature>
<feature type="compositionally biased region" description="Basic and acidic residues" evidence="4">
    <location>
        <begin position="279"/>
        <end position="288"/>
    </location>
</feature>
<dbReference type="PROSITE" id="PS00626">
    <property type="entry name" value="RCC1_2"/>
    <property type="match status" value="2"/>
</dbReference>
<dbReference type="PANTHER" id="PTHR45982:SF1">
    <property type="entry name" value="REGULATOR OF CHROMOSOME CONDENSATION"/>
    <property type="match status" value="1"/>
</dbReference>
<feature type="region of interest" description="Disordered" evidence="4">
    <location>
        <begin position="1"/>
        <end position="288"/>
    </location>
</feature>
<comment type="caution">
    <text evidence="6">The sequence shown here is derived from an EMBL/GenBank/DDBJ whole genome shotgun (WGS) entry which is preliminary data.</text>
</comment>
<feature type="repeat" description="RCC1" evidence="3">
    <location>
        <begin position="501"/>
        <end position="557"/>
    </location>
</feature>
<evidence type="ECO:0000256" key="4">
    <source>
        <dbReference type="SAM" id="MobiDB-lite"/>
    </source>
</evidence>
<dbReference type="Pfam" id="PF25390">
    <property type="entry name" value="WD40_RLD"/>
    <property type="match status" value="1"/>
</dbReference>
<feature type="repeat" description="RCC1" evidence="3">
    <location>
        <begin position="680"/>
        <end position="734"/>
    </location>
</feature>
<feature type="compositionally biased region" description="Low complexity" evidence="4">
    <location>
        <begin position="67"/>
        <end position="84"/>
    </location>
</feature>
<gene>
    <name evidence="6" type="ORF">FJTKL_03284</name>
</gene>
<feature type="compositionally biased region" description="Low complexity" evidence="4">
    <location>
        <begin position="254"/>
        <end position="271"/>
    </location>
</feature>
<protein>
    <recommendedName>
        <fullName evidence="5">RCC1-like domain-containing protein</fullName>
    </recommendedName>
</protein>
<dbReference type="PRINTS" id="PR00633">
    <property type="entry name" value="RCCNDNSATION"/>
</dbReference>
<dbReference type="InterPro" id="IPR000408">
    <property type="entry name" value="Reg_chr_condens"/>
</dbReference>
<feature type="repeat" description="RCC1" evidence="3">
    <location>
        <begin position="558"/>
        <end position="614"/>
    </location>
</feature>
<keyword evidence="7" id="KW-1185">Reference proteome</keyword>